<gene>
    <name evidence="1" type="ORF">F9B16_01725</name>
</gene>
<accession>A0A6L3W6F8</accession>
<dbReference type="InterPro" id="IPR046203">
    <property type="entry name" value="DUF6236"/>
</dbReference>
<sequence>MGALLYYPFVVPPPEIIYQSLLYWDGFASVVPQEKRFYDRAVPAPLKELGDRGLYRPLTVRAPLYGADWRSTWAKALSSQLRRMAVQPGVRTEPAFHVWPTKLPNRIERELLRLRLATWPDDSGPLVVPRPVGELIIATLAREIAVDLEERADGALYPYTDSPTARRQTMHMTVRGDREAAWEVELGRVLPTPAPTTSLSDVLAFRERHADERARLMRAVHRLLGDLRRDYEHPSDVITELRRELDEAAEEHRSAGRAAGIAWASRSVAATVGVAAAALGALVVPDAAWLMGAVSGYAINIATREIRPMLAYRPGRDDFSYLHKVRKELR</sequence>
<keyword evidence="2" id="KW-1185">Reference proteome</keyword>
<dbReference type="AlphaFoldDB" id="A0A6L3W6F8"/>
<dbReference type="EMBL" id="WBMR01000002">
    <property type="protein sequence ID" value="KAB2389988.1"/>
    <property type="molecule type" value="Genomic_DNA"/>
</dbReference>
<evidence type="ECO:0000313" key="1">
    <source>
        <dbReference type="EMBL" id="KAB2389988.1"/>
    </source>
</evidence>
<dbReference type="RefSeq" id="WP_151538016.1">
    <property type="nucleotide sequence ID" value="NZ_WBMR01000002.1"/>
</dbReference>
<name>A0A6L3W6F8_9ACTN</name>
<reference evidence="1 2" key="1">
    <citation type="submission" date="2019-09" db="EMBL/GenBank/DDBJ databases">
        <title>Actinomadura physcomitrii sp. nov., a novel actinomycete isolated from moss [Physcomitrium sphaericum (Ludw) Fuernr].</title>
        <authorList>
            <person name="Liu C."/>
            <person name="Zhuang X."/>
        </authorList>
    </citation>
    <scope>NUCLEOTIDE SEQUENCE [LARGE SCALE GENOMIC DNA]</scope>
    <source>
        <strain evidence="1 2">CYP1-1B</strain>
    </source>
</reference>
<proteinExistence type="predicted"/>
<dbReference type="OrthoDB" id="3694713at2"/>
<protein>
    <submittedName>
        <fullName evidence="1">Uncharacterized protein</fullName>
    </submittedName>
</protein>
<dbReference type="Pfam" id="PF19749">
    <property type="entry name" value="DUF6236"/>
    <property type="match status" value="1"/>
</dbReference>
<organism evidence="1 2">
    <name type="scientific">Actinomadura montaniterrae</name>
    <dbReference type="NCBI Taxonomy" id="1803903"/>
    <lineage>
        <taxon>Bacteria</taxon>
        <taxon>Bacillati</taxon>
        <taxon>Actinomycetota</taxon>
        <taxon>Actinomycetes</taxon>
        <taxon>Streptosporangiales</taxon>
        <taxon>Thermomonosporaceae</taxon>
        <taxon>Actinomadura</taxon>
    </lineage>
</organism>
<evidence type="ECO:0000313" key="2">
    <source>
        <dbReference type="Proteomes" id="UP000483004"/>
    </source>
</evidence>
<dbReference type="Proteomes" id="UP000483004">
    <property type="component" value="Unassembled WGS sequence"/>
</dbReference>
<comment type="caution">
    <text evidence="1">The sequence shown here is derived from an EMBL/GenBank/DDBJ whole genome shotgun (WGS) entry which is preliminary data.</text>
</comment>